<gene>
    <name evidence="1" type="ORF">EVOR1521_LOCUS29370</name>
</gene>
<reference evidence="1" key="1">
    <citation type="submission" date="2023-08" db="EMBL/GenBank/DDBJ databases">
        <authorList>
            <person name="Chen Y."/>
            <person name="Shah S."/>
            <person name="Dougan E. K."/>
            <person name="Thang M."/>
            <person name="Chan C."/>
        </authorList>
    </citation>
    <scope>NUCLEOTIDE SEQUENCE</scope>
</reference>
<keyword evidence="2" id="KW-1185">Reference proteome</keyword>
<dbReference type="EMBL" id="CAUJNA010003688">
    <property type="protein sequence ID" value="CAJ1407755.1"/>
    <property type="molecule type" value="Genomic_DNA"/>
</dbReference>
<name>A0AA36JK88_9DINO</name>
<dbReference type="Proteomes" id="UP001178507">
    <property type="component" value="Unassembled WGS sequence"/>
</dbReference>
<accession>A0AA36JK88</accession>
<proteinExistence type="predicted"/>
<sequence>MSEAGCLGGLPDVAGLYQFVPPVNFEEQLFGDRIQAAELTRSRSFLRAAPPSARRTSILEAFGGALLPSAGFILFFQMCKWWQRRIRSELSTLPRLRQPAARYFCLRVKTVVKGTGAAC</sequence>
<organism evidence="1 2">
    <name type="scientific">Effrenium voratum</name>
    <dbReference type="NCBI Taxonomy" id="2562239"/>
    <lineage>
        <taxon>Eukaryota</taxon>
        <taxon>Sar</taxon>
        <taxon>Alveolata</taxon>
        <taxon>Dinophyceae</taxon>
        <taxon>Suessiales</taxon>
        <taxon>Symbiodiniaceae</taxon>
        <taxon>Effrenium</taxon>
    </lineage>
</organism>
<protein>
    <submittedName>
        <fullName evidence="1">Uncharacterized protein</fullName>
    </submittedName>
</protein>
<comment type="caution">
    <text evidence="1">The sequence shown here is derived from an EMBL/GenBank/DDBJ whole genome shotgun (WGS) entry which is preliminary data.</text>
</comment>
<evidence type="ECO:0000313" key="2">
    <source>
        <dbReference type="Proteomes" id="UP001178507"/>
    </source>
</evidence>
<dbReference type="AlphaFoldDB" id="A0AA36JK88"/>
<evidence type="ECO:0000313" key="1">
    <source>
        <dbReference type="EMBL" id="CAJ1407755.1"/>
    </source>
</evidence>